<evidence type="ECO:0000256" key="3">
    <source>
        <dbReference type="ARBA" id="ARBA00022448"/>
    </source>
</evidence>
<dbReference type="VEuPathDB" id="FungiDB:AWRI3580_g3141"/>
<dbReference type="GO" id="GO:0008324">
    <property type="term" value="F:monoatomic cation transmembrane transporter activity"/>
    <property type="evidence" value="ECO:0007669"/>
    <property type="project" value="TreeGrafter"/>
</dbReference>
<proteinExistence type="inferred from homology"/>
<feature type="transmembrane region" description="Helical" evidence="7">
    <location>
        <begin position="103"/>
        <end position="127"/>
    </location>
</feature>
<feature type="transmembrane region" description="Helical" evidence="7">
    <location>
        <begin position="477"/>
        <end position="497"/>
    </location>
</feature>
<feature type="transmembrane region" description="Helical" evidence="7">
    <location>
        <begin position="223"/>
        <end position="241"/>
    </location>
</feature>
<evidence type="ECO:0000256" key="6">
    <source>
        <dbReference type="ARBA" id="ARBA00023136"/>
    </source>
</evidence>
<reference evidence="10" key="1">
    <citation type="journal article" date="2016" name="Genome Announc.">
        <title>Genome sequences of three species of Hanseniaspora isolated from spontaneous wine fermentations.</title>
        <authorList>
            <person name="Sternes P.R."/>
            <person name="Lee D."/>
            <person name="Kutyna D.R."/>
            <person name="Borneman A.R."/>
        </authorList>
    </citation>
    <scope>NUCLEOTIDE SEQUENCE [LARGE SCALE GENOMIC DNA]</scope>
    <source>
        <strain evidence="10">AWRI3580</strain>
    </source>
</reference>
<comment type="similarity">
    <text evidence="2">Belongs to the Ca(2+):cation antiporter (CaCA) (TC 2.A.19) family.</text>
</comment>
<evidence type="ECO:0000313" key="10">
    <source>
        <dbReference type="Proteomes" id="UP000095358"/>
    </source>
</evidence>
<dbReference type="STRING" id="29833.A0A1E5RGE8"/>
<keyword evidence="5 7" id="KW-1133">Transmembrane helix</keyword>
<dbReference type="OrthoDB" id="407410at2759"/>
<keyword evidence="10" id="KW-1185">Reference proteome</keyword>
<comment type="subcellular location">
    <subcellularLocation>
        <location evidence="1">Membrane</location>
        <topology evidence="1">Multi-pass membrane protein</topology>
    </subcellularLocation>
</comment>
<name>A0A1E5RGE8_HANUV</name>
<keyword evidence="3" id="KW-0813">Transport</keyword>
<dbReference type="PANTHER" id="PTHR12266:SF0">
    <property type="entry name" value="MITOCHONDRIAL SODIUM_CALCIUM EXCHANGER PROTEIN"/>
    <property type="match status" value="1"/>
</dbReference>
<feature type="transmembrane region" description="Helical" evidence="7">
    <location>
        <begin position="451"/>
        <end position="470"/>
    </location>
</feature>
<feature type="transmembrane region" description="Helical" evidence="7">
    <location>
        <begin position="644"/>
        <end position="673"/>
    </location>
</feature>
<dbReference type="InterPro" id="IPR044880">
    <property type="entry name" value="NCX_ion-bd_dom_sf"/>
</dbReference>
<dbReference type="GO" id="GO:0006874">
    <property type="term" value="P:intracellular calcium ion homeostasis"/>
    <property type="evidence" value="ECO:0007669"/>
    <property type="project" value="TreeGrafter"/>
</dbReference>
<evidence type="ECO:0000259" key="8">
    <source>
        <dbReference type="Pfam" id="PF01699"/>
    </source>
</evidence>
<organism evidence="9 10">
    <name type="scientific">Hanseniaspora uvarum</name>
    <name type="common">Yeast</name>
    <name type="synonym">Kloeckera apiculata</name>
    <dbReference type="NCBI Taxonomy" id="29833"/>
    <lineage>
        <taxon>Eukaryota</taxon>
        <taxon>Fungi</taxon>
        <taxon>Dikarya</taxon>
        <taxon>Ascomycota</taxon>
        <taxon>Saccharomycotina</taxon>
        <taxon>Saccharomycetes</taxon>
        <taxon>Saccharomycodales</taxon>
        <taxon>Saccharomycodaceae</taxon>
        <taxon>Hanseniaspora</taxon>
    </lineage>
</organism>
<dbReference type="AlphaFoldDB" id="A0A1E5RGE8"/>
<feature type="transmembrane region" description="Helical" evidence="7">
    <location>
        <begin position="20"/>
        <end position="39"/>
    </location>
</feature>
<dbReference type="GO" id="GO:0016020">
    <property type="term" value="C:membrane"/>
    <property type="evidence" value="ECO:0007669"/>
    <property type="project" value="UniProtKB-SubCell"/>
</dbReference>
<keyword evidence="4 7" id="KW-0812">Transmembrane</keyword>
<dbReference type="Gene3D" id="1.20.1420.30">
    <property type="entry name" value="NCX, central ion-binding region"/>
    <property type="match status" value="2"/>
</dbReference>
<dbReference type="EMBL" id="LPNN01000006">
    <property type="protein sequence ID" value="OEJ85947.1"/>
    <property type="molecule type" value="Genomic_DNA"/>
</dbReference>
<feature type="transmembrane region" description="Helical" evidence="7">
    <location>
        <begin position="417"/>
        <end position="436"/>
    </location>
</feature>
<dbReference type="PANTHER" id="PTHR12266">
    <property type="entry name" value="NA+/CA2+ K+ INDEPENDENT EXCHANGER"/>
    <property type="match status" value="1"/>
</dbReference>
<feature type="domain" description="Sodium/calcium exchanger membrane region" evidence="8">
    <location>
        <begin position="558"/>
        <end position="714"/>
    </location>
</feature>
<evidence type="ECO:0000256" key="5">
    <source>
        <dbReference type="ARBA" id="ARBA00022989"/>
    </source>
</evidence>
<protein>
    <submittedName>
        <fullName evidence="9">Protein ECM27</fullName>
    </submittedName>
</protein>
<dbReference type="InterPro" id="IPR004837">
    <property type="entry name" value="NaCa_Exmemb"/>
</dbReference>
<feature type="transmembrane region" description="Helical" evidence="7">
    <location>
        <begin position="763"/>
        <end position="785"/>
    </location>
</feature>
<gene>
    <name evidence="9" type="ORF">AWRI3580_g3141</name>
</gene>
<keyword evidence="6 7" id="KW-0472">Membrane</keyword>
<accession>A0A1E5RGE8</accession>
<dbReference type="InterPro" id="IPR051359">
    <property type="entry name" value="CaCA_antiporter"/>
</dbReference>
<sequence length="789" mass="90574">MISSHSVLSKLINGGIYDNASIWAIPLSIIQLLSVFFLMGAISEDFLALNVNLLCNSSNLLVSVLMAFCNSSPDLISNFVAWYSSAKLEKGSDSDVSNTADTLAISEVMGACGTILFMAIGFILLAFNKLYKKILIQRFEYENINGFHNGEIQSENDLTDNLRTVTNASLENRINQFVNEVSNQQYSNELTILLRPLLNKLSNDMIFFSLGFSLILMCCKIKSISLFVCIALLVLYFMFMLNSIRHHKKHVNDTTNYESSLADQIEMENTDAFDIDNQEEADMIFKNQMEENNSFFENDNFNFFVSMFDSEEFKETNLSNEDIILEEQSNVWDTNEDPRDVLKLSNKAKQSSDRLSNIKNHTNSFTYSDNPSEPNQIVENAIIYDKTTENGIMKKFKDSIVFHYIERKRETFQKNNILKKIIFLMTEPILALAVAVCPRYNKAIPKKEDSYLVLTIQCYTCMFFTVFVFSTFIKRNYLWFDFALAFVLGSILMAIQVRMRIKYKKISEFSLNRPLTGAASNDHRLATSERICNTTRYEEFINESTLLLEFRLECCIFSLVGIINSIFWIVILSNNLIQIIEFYQKQFNISETILGMTLFAWGNSVPDILSNVAVLKLYANDIPQGLDQIPTLLYKWQVQSLVKYCHISIVTCISSSTINSMIGIGFNALIAILKKRPFEITWSLKDISKKTQIHLLITSSSVLIYAMIVALILKIFVKNKQLLEKYIIDGYFNNREVVIEESKDGSTMENGKNNLFKLKFNKFLKFFGIYVIFTWLCINFINVIIEILL</sequence>
<feature type="transmembrane region" description="Helical" evidence="7">
    <location>
        <begin position="693"/>
        <end position="717"/>
    </location>
</feature>
<evidence type="ECO:0000256" key="1">
    <source>
        <dbReference type="ARBA" id="ARBA00004141"/>
    </source>
</evidence>
<dbReference type="Pfam" id="PF01699">
    <property type="entry name" value="Na_Ca_ex"/>
    <property type="match status" value="1"/>
</dbReference>
<dbReference type="Proteomes" id="UP000095358">
    <property type="component" value="Unassembled WGS sequence"/>
</dbReference>
<evidence type="ECO:0000256" key="2">
    <source>
        <dbReference type="ARBA" id="ARBA00008170"/>
    </source>
</evidence>
<evidence type="ECO:0000256" key="7">
    <source>
        <dbReference type="SAM" id="Phobius"/>
    </source>
</evidence>
<evidence type="ECO:0000256" key="4">
    <source>
        <dbReference type="ARBA" id="ARBA00022692"/>
    </source>
</evidence>
<comment type="caution">
    <text evidence="9">The sequence shown here is derived from an EMBL/GenBank/DDBJ whole genome shotgun (WGS) entry which is preliminary data.</text>
</comment>
<feature type="transmembrane region" description="Helical" evidence="7">
    <location>
        <begin position="556"/>
        <end position="577"/>
    </location>
</feature>
<evidence type="ECO:0000313" key="9">
    <source>
        <dbReference type="EMBL" id="OEJ85947.1"/>
    </source>
</evidence>